<dbReference type="STRING" id="326298.Suden_1937"/>
<proteinExistence type="predicted"/>
<protein>
    <submittedName>
        <fullName evidence="1">Uncharacterized protein</fullName>
    </submittedName>
</protein>
<dbReference type="RefSeq" id="WP_011373551.1">
    <property type="nucleotide sequence ID" value="NC_007575.1"/>
</dbReference>
<name>Q30P70_SULDN</name>
<sequence length="100" mass="11556">MYILIPMDSDDIEEASIVAINDVVVWTQLHVEEGRIRAVSHNANRDAFLNLSEVAVVKNDNEYVWPFMEQNMMVLVAHTQRSVDDIVEAYLFKELNELAY</sequence>
<dbReference type="EMBL" id="CP000153">
    <property type="protein sequence ID" value="ABB45211.1"/>
    <property type="molecule type" value="Genomic_DNA"/>
</dbReference>
<dbReference type="HOGENOM" id="CLU_180130_0_0_7"/>
<organism evidence="1 2">
    <name type="scientific">Sulfurimonas denitrificans (strain ATCC 33889 / DSM 1251)</name>
    <name type="common">Thiomicrospira denitrificans (strain ATCC 33889 / DSM 1251)</name>
    <dbReference type="NCBI Taxonomy" id="326298"/>
    <lineage>
        <taxon>Bacteria</taxon>
        <taxon>Pseudomonadati</taxon>
        <taxon>Campylobacterota</taxon>
        <taxon>Epsilonproteobacteria</taxon>
        <taxon>Campylobacterales</taxon>
        <taxon>Sulfurimonadaceae</taxon>
        <taxon>Sulfurimonas</taxon>
    </lineage>
</organism>
<dbReference type="OrthoDB" id="5372974at2"/>
<accession>Q30P70</accession>
<dbReference type="AlphaFoldDB" id="Q30P70"/>
<dbReference type="Proteomes" id="UP000002714">
    <property type="component" value="Chromosome"/>
</dbReference>
<evidence type="ECO:0000313" key="1">
    <source>
        <dbReference type="EMBL" id="ABB45211.1"/>
    </source>
</evidence>
<dbReference type="eggNOG" id="ENOG5031ARC">
    <property type="taxonomic scope" value="Bacteria"/>
</dbReference>
<evidence type="ECO:0000313" key="2">
    <source>
        <dbReference type="Proteomes" id="UP000002714"/>
    </source>
</evidence>
<gene>
    <name evidence="1" type="ordered locus">Suden_1937</name>
</gene>
<dbReference type="KEGG" id="tdn:Suden_1937"/>
<keyword evidence="2" id="KW-1185">Reference proteome</keyword>
<reference evidence="1 2" key="1">
    <citation type="journal article" date="2008" name="Appl. Environ. Microbiol.">
        <title>Genome of the epsilonproteobacterial chemolithoautotroph Sulfurimonas denitrificans.</title>
        <authorList>
            <person name="Sievert S.M."/>
            <person name="Scott K.M."/>
            <person name="Klotz M.G."/>
            <person name="Chain P.S.G."/>
            <person name="Hauser L.J."/>
            <person name="Hemp J."/>
            <person name="Huegler M."/>
            <person name="Land M."/>
            <person name="Lapidus A."/>
            <person name="Larimer F.W."/>
            <person name="Lucas S."/>
            <person name="Malfatti S.A."/>
            <person name="Meyer F."/>
            <person name="Paulsen I.T."/>
            <person name="Ren Q."/>
            <person name="Simon J."/>
            <person name="Bailey K."/>
            <person name="Diaz E."/>
            <person name="Fitzpatrick K.A."/>
            <person name="Glover B."/>
            <person name="Gwatney N."/>
            <person name="Korajkic A."/>
            <person name="Long A."/>
            <person name="Mobberley J.M."/>
            <person name="Pantry S.N."/>
            <person name="Pazder G."/>
            <person name="Peterson S."/>
            <person name="Quintanilla J.D."/>
            <person name="Sprinkle R."/>
            <person name="Stephens J."/>
            <person name="Thomas P."/>
            <person name="Vaughn R."/>
            <person name="Weber M.J."/>
            <person name="Wooten L.L."/>
        </authorList>
    </citation>
    <scope>NUCLEOTIDE SEQUENCE [LARGE SCALE GENOMIC DNA]</scope>
    <source>
        <strain evidence="2">ATCC 33889 / DSM 1251</strain>
    </source>
</reference>